<reference evidence="1 2" key="1">
    <citation type="submission" date="2014-10" db="EMBL/GenBank/DDBJ databases">
        <title>Complete genome sequence of e11/2, a T-even type bacteriophage specific for E. coli O157:H7.</title>
        <authorList>
            <person name="Coffey B."/>
            <person name="Ross P."/>
            <person name="O'Flynn G."/>
            <person name="O'Sullivan O."/>
            <person name="Casey A."/>
            <person name="Callanan M."/>
            <person name="Coffey A."/>
            <person name="McAuliffe O."/>
        </authorList>
    </citation>
    <scope>NUCLEOTIDE SEQUENCE [LARGE SCALE GENOMIC DNA]</scope>
</reference>
<dbReference type="GeneID" id="19485428"/>
<accession>A0A023ZV07</accession>
<dbReference type="RefSeq" id="YP_009030884.1">
    <property type="nucleotide sequence ID" value="NC_024125.2"/>
</dbReference>
<keyword evidence="2" id="KW-1185">Reference proteome</keyword>
<proteinExistence type="predicted"/>
<protein>
    <submittedName>
        <fullName evidence="1">Protector from prophage-induced early lysis</fullName>
    </submittedName>
</protein>
<gene>
    <name evidence="1" type="ORF">e112_289</name>
</gene>
<dbReference type="Proteomes" id="UP000024439">
    <property type="component" value="Segment"/>
</dbReference>
<evidence type="ECO:0000313" key="1">
    <source>
        <dbReference type="EMBL" id="AHY83477.1"/>
    </source>
</evidence>
<dbReference type="EMBL" id="KJ668714">
    <property type="protein sequence ID" value="AHY83477.1"/>
    <property type="molecule type" value="Genomic_DNA"/>
</dbReference>
<organism evidence="1 2">
    <name type="scientific">Escherichia phage vB_EcoM_112</name>
    <dbReference type="NCBI Taxonomy" id="1495285"/>
    <lineage>
        <taxon>Viruses</taxon>
        <taxon>Duplodnaviria</taxon>
        <taxon>Heunggongvirae</taxon>
        <taxon>Uroviricota</taxon>
        <taxon>Caudoviricetes</taxon>
        <taxon>Pantevenvirales</taxon>
        <taxon>Straboviridae</taxon>
        <taxon>Tevenvirinae</taxon>
        <taxon>Tequatrovirus</taxon>
        <taxon>Tequatrovirus e112</taxon>
    </lineage>
</organism>
<evidence type="ECO:0000313" key="2">
    <source>
        <dbReference type="Proteomes" id="UP000024439"/>
    </source>
</evidence>
<sequence>MYNIKCLTKNEQAEIVKLYSSGNYTQQELADWQGVSVDTIRRVLKNAEEAKRPKVTISGDITVKVNSDAVIAPVAKSDIIWNASKKFISITVDGVTYNATPNTHSNFQEILNLLVADKLEEAAQKINVRRAVEKYISGDVRIEGGSLFYQNIELRSGLVDRILDSMEKGENFEFYFPFLENLLENPSQKAVSRLFDFLVANDIEITEDGYFYAWKVVRSNYFDCHSNTFDNSPGKVVKMPRTRVNDDDTQTCSRGLHVCSKSYIRHFGSSTSRVVKVKVHPRDVVSIPIDYNDAKMRTCQYEVVEDATEQFK</sequence>
<name>A0A023ZV07_9CAUD</name>
<dbReference type="KEGG" id="vg:19485428"/>